<proteinExistence type="predicted"/>
<gene>
    <name evidence="1" type="ORF">X970_26635</name>
</gene>
<protein>
    <submittedName>
        <fullName evidence="1">Uncharacterized protein</fullName>
    </submittedName>
</protein>
<evidence type="ECO:0000313" key="1">
    <source>
        <dbReference type="EMBL" id="AHC90843.1"/>
    </source>
</evidence>
<dbReference type="EMBL" id="CP006979">
    <property type="protein sequence ID" value="AHC90843.1"/>
    <property type="molecule type" value="Genomic_DNA"/>
</dbReference>
<dbReference type="RefSeq" id="WP_013970379.1">
    <property type="nucleotide sequence ID" value="NC_023076.1"/>
</dbReference>
<name>V9V900_9PSED</name>
<evidence type="ECO:0000313" key="2">
    <source>
        <dbReference type="Proteomes" id="UP000018660"/>
    </source>
</evidence>
<organism evidence="1 2">
    <name type="scientific">Pseudomonas monteilii SB3101</name>
    <dbReference type="NCBI Taxonomy" id="1435058"/>
    <lineage>
        <taxon>Bacteria</taxon>
        <taxon>Pseudomonadati</taxon>
        <taxon>Pseudomonadota</taxon>
        <taxon>Gammaproteobacteria</taxon>
        <taxon>Pseudomonadales</taxon>
        <taxon>Pseudomonadaceae</taxon>
        <taxon>Pseudomonas</taxon>
    </lineage>
</organism>
<dbReference type="Proteomes" id="UP000018660">
    <property type="component" value="Chromosome"/>
</dbReference>
<sequence length="102" mass="11538">MSEYDDDFYDDDDDGELAREALIEAVQNQIEAGDPPAAKATFNKLTLVGYERQDILTLMGQVLAVEVYNMMTEKRAFNLEWYESALRALPELPAELSQGDDE</sequence>
<dbReference type="PATRIC" id="fig|1435058.3.peg.5194"/>
<dbReference type="HOGENOM" id="CLU_174030_0_0_6"/>
<reference evidence="1 2" key="1">
    <citation type="submission" date="2013-12" db="EMBL/GenBank/DDBJ databases">
        <title>Complete Genomes of Pseudomonas monteilii SB3078 and SB3101, two Benzene, Toluene and Ethylbenzene Degrading Bacteria used for Bioaugmentation.</title>
        <authorList>
            <person name="Dueholm M.S."/>
            <person name="Albertsen M."/>
            <person name="D'Imperio S."/>
            <person name="Tale V.P."/>
            <person name="Lewis D."/>
            <person name="Nilsen P.H."/>
            <person name="Nielsen J.L."/>
        </authorList>
    </citation>
    <scope>NUCLEOTIDE SEQUENCE [LARGE SCALE GENOMIC DNA]</scope>
    <source>
        <strain evidence="1 2">SB3101</strain>
    </source>
</reference>
<accession>V9V900</accession>
<dbReference type="KEGG" id="pmot:X970_26635"/>
<dbReference type="AlphaFoldDB" id="V9V900"/>